<evidence type="ECO:0000313" key="2">
    <source>
        <dbReference type="EMBL" id="MBE9079568.1"/>
    </source>
</evidence>
<dbReference type="Proteomes" id="UP000636505">
    <property type="component" value="Unassembled WGS sequence"/>
</dbReference>
<name>A0A8J7DE76_9CYAN</name>
<keyword evidence="1" id="KW-1133">Transmembrane helix</keyword>
<gene>
    <name evidence="2" type="ORF">IQ241_20085</name>
</gene>
<keyword evidence="1" id="KW-0812">Transmembrane</keyword>
<accession>A0A8J7DE76</accession>
<comment type="caution">
    <text evidence="2">The sequence shown here is derived from an EMBL/GenBank/DDBJ whole genome shotgun (WGS) entry which is preliminary data.</text>
</comment>
<dbReference type="EMBL" id="JADEXG010000060">
    <property type="protein sequence ID" value="MBE9079568.1"/>
    <property type="molecule type" value="Genomic_DNA"/>
</dbReference>
<reference evidence="2" key="1">
    <citation type="submission" date="2020-10" db="EMBL/GenBank/DDBJ databases">
        <authorList>
            <person name="Castelo-Branco R."/>
            <person name="Eusebio N."/>
            <person name="Adriana R."/>
            <person name="Vieira A."/>
            <person name="Brugerolle De Fraissinette N."/>
            <person name="Rezende De Castro R."/>
            <person name="Schneider M.P."/>
            <person name="Vasconcelos V."/>
            <person name="Leao P.N."/>
        </authorList>
    </citation>
    <scope>NUCLEOTIDE SEQUENCE</scope>
    <source>
        <strain evidence="2">LEGE 07310</strain>
    </source>
</reference>
<protein>
    <submittedName>
        <fullName evidence="2">Uncharacterized protein</fullName>
    </submittedName>
</protein>
<dbReference type="RefSeq" id="WP_193910661.1">
    <property type="nucleotide sequence ID" value="NZ_JADEXG010000060.1"/>
</dbReference>
<evidence type="ECO:0000256" key="1">
    <source>
        <dbReference type="SAM" id="Phobius"/>
    </source>
</evidence>
<feature type="transmembrane region" description="Helical" evidence="1">
    <location>
        <begin position="52"/>
        <end position="74"/>
    </location>
</feature>
<evidence type="ECO:0000313" key="3">
    <source>
        <dbReference type="Proteomes" id="UP000636505"/>
    </source>
</evidence>
<dbReference type="AlphaFoldDB" id="A0A8J7DE76"/>
<organism evidence="2 3">
    <name type="scientific">Vasconcelosia minhoensis LEGE 07310</name>
    <dbReference type="NCBI Taxonomy" id="915328"/>
    <lineage>
        <taxon>Bacteria</taxon>
        <taxon>Bacillati</taxon>
        <taxon>Cyanobacteriota</taxon>
        <taxon>Cyanophyceae</taxon>
        <taxon>Nodosilineales</taxon>
        <taxon>Cymatolegaceae</taxon>
        <taxon>Vasconcelosia</taxon>
        <taxon>Vasconcelosia minhoensis</taxon>
    </lineage>
</organism>
<feature type="transmembrane region" description="Helical" evidence="1">
    <location>
        <begin position="21"/>
        <end position="46"/>
    </location>
</feature>
<sequence>MVVAFASWRPAFSQSNWAGHLAWTAIAVLIGFGLYQGLILLAFPLLADGHTMGWNIIAQLFLKQLVWAGAMILGHSLLMWRRLMATHLAQF</sequence>
<keyword evidence="1" id="KW-0472">Membrane</keyword>
<proteinExistence type="predicted"/>
<keyword evidence="3" id="KW-1185">Reference proteome</keyword>